<name>A0A6M3JL16_9ZZZZ</name>
<protein>
    <submittedName>
        <fullName evidence="1">Uncharacterized protein</fullName>
    </submittedName>
</protein>
<organism evidence="1">
    <name type="scientific">viral metagenome</name>
    <dbReference type="NCBI Taxonomy" id="1070528"/>
    <lineage>
        <taxon>unclassified sequences</taxon>
        <taxon>metagenomes</taxon>
        <taxon>organismal metagenomes</taxon>
    </lineage>
</organism>
<accession>A0A6M3JL16</accession>
<proteinExistence type="predicted"/>
<evidence type="ECO:0000313" key="1">
    <source>
        <dbReference type="EMBL" id="QJA70804.1"/>
    </source>
</evidence>
<dbReference type="AlphaFoldDB" id="A0A6M3JL16"/>
<sequence length="96" mass="10143">MRHAIKSVTLVTAGTAVRFSTSTAPWRAVTVRARPSNGSMVYVGSSDVAAGTGIQLDAGDTFTFGSEERTHSGISLASFYMDGDLAADVVDYWAHN</sequence>
<reference evidence="1" key="1">
    <citation type="submission" date="2020-03" db="EMBL/GenBank/DDBJ databases">
        <title>The deep terrestrial virosphere.</title>
        <authorList>
            <person name="Holmfeldt K."/>
            <person name="Nilsson E."/>
            <person name="Simone D."/>
            <person name="Lopez-Fernandez M."/>
            <person name="Wu X."/>
            <person name="de Brujin I."/>
            <person name="Lundin D."/>
            <person name="Andersson A."/>
            <person name="Bertilsson S."/>
            <person name="Dopson M."/>
        </authorList>
    </citation>
    <scope>NUCLEOTIDE SEQUENCE</scope>
    <source>
        <strain evidence="1">MM415A03558</strain>
    </source>
</reference>
<dbReference type="EMBL" id="MT141822">
    <property type="protein sequence ID" value="QJA70804.1"/>
    <property type="molecule type" value="Genomic_DNA"/>
</dbReference>
<gene>
    <name evidence="1" type="ORF">MM415A03558_0005</name>
</gene>